<keyword evidence="3 5" id="KW-0235">DNA replication</keyword>
<evidence type="ECO:0000256" key="4">
    <source>
        <dbReference type="ARBA" id="ARBA00023242"/>
    </source>
</evidence>
<gene>
    <name evidence="9" type="primary">ORC2</name>
    <name evidence="9" type="ORF">LTR09_005134</name>
</gene>
<evidence type="ECO:0000256" key="1">
    <source>
        <dbReference type="ARBA" id="ARBA00004123"/>
    </source>
</evidence>
<dbReference type="PANTHER" id="PTHR14052:SF0">
    <property type="entry name" value="ORIGIN RECOGNITION COMPLEX SUBUNIT 2"/>
    <property type="match status" value="1"/>
</dbReference>
<feature type="compositionally biased region" description="Acidic residues" evidence="6">
    <location>
        <begin position="467"/>
        <end position="481"/>
    </location>
</feature>
<dbReference type="Pfam" id="PF24882">
    <property type="entry name" value="WHD_ORC2"/>
    <property type="match status" value="1"/>
</dbReference>
<dbReference type="InterPro" id="IPR056773">
    <property type="entry name" value="WHD_ORC2"/>
</dbReference>
<name>A0AAJ0DPN2_9PEZI</name>
<dbReference type="PANTHER" id="PTHR14052">
    <property type="entry name" value="ORIGIN RECOGNITION COMPLEX SUBUNIT 2"/>
    <property type="match status" value="1"/>
</dbReference>
<proteinExistence type="inferred from homology"/>
<reference evidence="9" key="1">
    <citation type="submission" date="2023-04" db="EMBL/GenBank/DDBJ databases">
        <title>Black Yeasts Isolated from many extreme environments.</title>
        <authorList>
            <person name="Coleine C."/>
            <person name="Stajich J.E."/>
            <person name="Selbmann L."/>
        </authorList>
    </citation>
    <scope>NUCLEOTIDE SEQUENCE</scope>
    <source>
        <strain evidence="9">CCFEE 5312</strain>
    </source>
</reference>
<evidence type="ECO:0000256" key="6">
    <source>
        <dbReference type="SAM" id="MobiDB-lite"/>
    </source>
</evidence>
<comment type="function">
    <text evidence="5">Component of the origin recognition complex (ORC) that binds origins of replication. DNA-binding is ATP-dependent. ORC is required to assemble the pre-replication complex necessary to initiate DNA replication.</text>
</comment>
<evidence type="ECO:0000259" key="8">
    <source>
        <dbReference type="Pfam" id="PF24882"/>
    </source>
</evidence>
<comment type="subunit">
    <text evidence="5">Component of the origin recognition complex (ORC).</text>
</comment>
<comment type="similarity">
    <text evidence="2 5">Belongs to the ORC2 family.</text>
</comment>
<dbReference type="EMBL" id="JAWDJX010000014">
    <property type="protein sequence ID" value="KAK3053854.1"/>
    <property type="molecule type" value="Genomic_DNA"/>
</dbReference>
<dbReference type="AlphaFoldDB" id="A0AAJ0DPN2"/>
<feature type="compositionally biased region" description="Basic residues" evidence="6">
    <location>
        <begin position="488"/>
        <end position="502"/>
    </location>
</feature>
<feature type="compositionally biased region" description="Acidic residues" evidence="6">
    <location>
        <begin position="106"/>
        <end position="116"/>
    </location>
</feature>
<keyword evidence="10" id="KW-1185">Reference proteome</keyword>
<dbReference type="InterPro" id="IPR007220">
    <property type="entry name" value="ORC2"/>
</dbReference>
<feature type="region of interest" description="Disordered" evidence="6">
    <location>
        <begin position="467"/>
        <end position="504"/>
    </location>
</feature>
<comment type="caution">
    <text evidence="9">The sequence shown here is derived from an EMBL/GenBank/DDBJ whole genome shotgun (WGS) entry which is preliminary data.</text>
</comment>
<organism evidence="9 10">
    <name type="scientific">Extremus antarcticus</name>
    <dbReference type="NCBI Taxonomy" id="702011"/>
    <lineage>
        <taxon>Eukaryota</taxon>
        <taxon>Fungi</taxon>
        <taxon>Dikarya</taxon>
        <taxon>Ascomycota</taxon>
        <taxon>Pezizomycotina</taxon>
        <taxon>Dothideomycetes</taxon>
        <taxon>Dothideomycetidae</taxon>
        <taxon>Mycosphaerellales</taxon>
        <taxon>Extremaceae</taxon>
        <taxon>Extremus</taxon>
    </lineage>
</organism>
<evidence type="ECO:0000256" key="3">
    <source>
        <dbReference type="ARBA" id="ARBA00022705"/>
    </source>
</evidence>
<dbReference type="GO" id="GO:0003688">
    <property type="term" value="F:DNA replication origin binding"/>
    <property type="evidence" value="ECO:0007669"/>
    <property type="project" value="UniProtKB-UniRule"/>
</dbReference>
<feature type="domain" description="Origin recognition complex subunit 2 winged-helix" evidence="8">
    <location>
        <begin position="513"/>
        <end position="565"/>
    </location>
</feature>
<sequence>MPKRRKTEEAVDEGNSTPRKTRRTAQNDSPAITPSDRKSILKGTPSRIVNGTSILGPTPKSPRKVLFSTPAEKAEKAEAAGEETPTATRNDRSARRKSARTLQESVVEEGEDEDDVGETALAQAILDEHGDVQEDIQDVVEDIADEIPVAAADTPSERGRGRPKGRTKRERTPSPPPDLPPHELYFFQNRAGANKTSANTLASNVLLNHEDYLSNINSHKDPHEQDIRRLADLHRRAFDQWSFELEEGFNLCLYGYGSKRDLVMDYASHIHHAASKPPQIVVVNGYAPGLTVRDILTTIARVVLPKTTKSPAMPNALLDLILSHLTAHPPRQPINLIIHSLDSPPLRKAPIPALLSRLASHPSINLIATVDTPNFALLWPPALLRQYNWLYHDATTFQPYKAEIDVVEEVSRLLGRAGRRIGGKDGVAFVLRSLPENARNLFRILVVEQLQAMADLAPDATLGGDADDDEDILGVSDDSDAAADTPSRRKPRRGRPAKKATPAKKVVSAPAVVEGIEYRTLYHKAVEEFVCSSELSFRTLLKEFHDHQMVESRKDAMGVERLFIPGMGRDELETLVEELV</sequence>
<dbReference type="GO" id="GO:0006260">
    <property type="term" value="P:DNA replication"/>
    <property type="evidence" value="ECO:0007669"/>
    <property type="project" value="UniProtKB-UniRule"/>
</dbReference>
<feature type="region of interest" description="Disordered" evidence="6">
    <location>
        <begin position="147"/>
        <end position="183"/>
    </location>
</feature>
<feature type="domain" description="Origin recognition complex subunit 2 RecA-like" evidence="7">
    <location>
        <begin position="227"/>
        <end position="394"/>
    </location>
</feature>
<evidence type="ECO:0000313" key="9">
    <source>
        <dbReference type="EMBL" id="KAK3053854.1"/>
    </source>
</evidence>
<dbReference type="InterPro" id="IPR056772">
    <property type="entry name" value="RecA-like_ORC2"/>
</dbReference>
<comment type="subcellular location">
    <subcellularLocation>
        <location evidence="1 5">Nucleus</location>
    </subcellularLocation>
</comment>
<accession>A0AAJ0DPN2</accession>
<dbReference type="GO" id="GO:0005664">
    <property type="term" value="C:nuclear origin of replication recognition complex"/>
    <property type="evidence" value="ECO:0007669"/>
    <property type="project" value="UniProtKB-UniRule"/>
</dbReference>
<evidence type="ECO:0000256" key="2">
    <source>
        <dbReference type="ARBA" id="ARBA00007421"/>
    </source>
</evidence>
<keyword evidence="4 5" id="KW-0539">Nucleus</keyword>
<evidence type="ECO:0000259" key="7">
    <source>
        <dbReference type="Pfam" id="PF04084"/>
    </source>
</evidence>
<feature type="region of interest" description="Disordered" evidence="6">
    <location>
        <begin position="1"/>
        <end position="116"/>
    </location>
</feature>
<protein>
    <recommendedName>
        <fullName evidence="5">Origin recognition complex subunit 2</fullName>
    </recommendedName>
</protein>
<evidence type="ECO:0000256" key="5">
    <source>
        <dbReference type="RuleBase" id="RU368084"/>
    </source>
</evidence>
<dbReference type="Pfam" id="PF04084">
    <property type="entry name" value="RecA-like_ORC2"/>
    <property type="match status" value="1"/>
</dbReference>
<evidence type="ECO:0000313" key="10">
    <source>
        <dbReference type="Proteomes" id="UP001271007"/>
    </source>
</evidence>
<feature type="compositionally biased region" description="Polar residues" evidence="6">
    <location>
        <begin position="14"/>
        <end position="32"/>
    </location>
</feature>
<dbReference type="Proteomes" id="UP001271007">
    <property type="component" value="Unassembled WGS sequence"/>
</dbReference>